<evidence type="ECO:0000256" key="1">
    <source>
        <dbReference type="ARBA" id="ARBA00023015"/>
    </source>
</evidence>
<keyword evidence="1" id="KW-0805">Transcription regulation</keyword>
<dbReference type="OrthoDB" id="635259at2"/>
<dbReference type="GO" id="GO:0043565">
    <property type="term" value="F:sequence-specific DNA binding"/>
    <property type="evidence" value="ECO:0007669"/>
    <property type="project" value="InterPro"/>
</dbReference>
<accession>A0A5B6TIU5</accession>
<name>A0A5B6TIU5_9BACT</name>
<dbReference type="Gene3D" id="1.10.10.60">
    <property type="entry name" value="Homeodomain-like"/>
    <property type="match status" value="1"/>
</dbReference>
<protein>
    <submittedName>
        <fullName evidence="5">AraC family transcriptional regulator</fullName>
    </submittedName>
</protein>
<dbReference type="SUPFAM" id="SSF46689">
    <property type="entry name" value="Homeodomain-like"/>
    <property type="match status" value="1"/>
</dbReference>
<evidence type="ECO:0000256" key="2">
    <source>
        <dbReference type="ARBA" id="ARBA00023125"/>
    </source>
</evidence>
<sequence>MEVEILRHTATAALQPFITQYWSGTFRGKSTPTLRQKVLPSGYIELVLHLPKAHGPLKGNARRKPSIAFSFFGFWTVPYVLQFKNEAETFGICFKPEALHAVFGVAAATLLNCPANLDEVLGASFSAFCRKLGHLKTFEERVLAADAFFLNQVPANDVPPSFVQVAAHLIRCQEGGTSVERLSHEVCIGMRQLEREFKNKLGLSPKTYMRISRLNKVLQLITQNPSLSLAQLSYLGGYSDQAHFNRDFKQITGELPSVYLSEQENFLTI</sequence>
<dbReference type="RefSeq" id="WP_149089840.1">
    <property type="nucleotide sequence ID" value="NZ_VKKY01000001.1"/>
</dbReference>
<evidence type="ECO:0000313" key="6">
    <source>
        <dbReference type="Proteomes" id="UP000324133"/>
    </source>
</evidence>
<dbReference type="PROSITE" id="PS00041">
    <property type="entry name" value="HTH_ARAC_FAMILY_1"/>
    <property type="match status" value="1"/>
</dbReference>
<dbReference type="InterPro" id="IPR018060">
    <property type="entry name" value="HTH_AraC"/>
</dbReference>
<keyword evidence="6" id="KW-1185">Reference proteome</keyword>
<dbReference type="EMBL" id="VKKY01000001">
    <property type="protein sequence ID" value="KAA3440203.1"/>
    <property type="molecule type" value="Genomic_DNA"/>
</dbReference>
<dbReference type="PANTHER" id="PTHR46796:SF13">
    <property type="entry name" value="HTH-TYPE TRANSCRIPTIONAL ACTIVATOR RHAS"/>
    <property type="match status" value="1"/>
</dbReference>
<dbReference type="InterPro" id="IPR046532">
    <property type="entry name" value="DUF6597"/>
</dbReference>
<keyword evidence="2" id="KW-0238">DNA-binding</keyword>
<comment type="caution">
    <text evidence="5">The sequence shown here is derived from an EMBL/GenBank/DDBJ whole genome shotgun (WGS) entry which is preliminary data.</text>
</comment>
<proteinExistence type="predicted"/>
<dbReference type="PANTHER" id="PTHR46796">
    <property type="entry name" value="HTH-TYPE TRANSCRIPTIONAL ACTIVATOR RHAS-RELATED"/>
    <property type="match status" value="1"/>
</dbReference>
<evidence type="ECO:0000256" key="3">
    <source>
        <dbReference type="ARBA" id="ARBA00023163"/>
    </source>
</evidence>
<dbReference type="GO" id="GO:0003700">
    <property type="term" value="F:DNA-binding transcription factor activity"/>
    <property type="evidence" value="ECO:0007669"/>
    <property type="project" value="InterPro"/>
</dbReference>
<dbReference type="AlphaFoldDB" id="A0A5B6TIU5"/>
<gene>
    <name evidence="5" type="ORF">FOA19_05945</name>
</gene>
<dbReference type="PROSITE" id="PS01124">
    <property type="entry name" value="HTH_ARAC_FAMILY_2"/>
    <property type="match status" value="1"/>
</dbReference>
<dbReference type="Proteomes" id="UP000324133">
    <property type="component" value="Unassembled WGS sequence"/>
</dbReference>
<dbReference type="Pfam" id="PF12833">
    <property type="entry name" value="HTH_18"/>
    <property type="match status" value="1"/>
</dbReference>
<keyword evidence="3" id="KW-0804">Transcription</keyword>
<dbReference type="InterPro" id="IPR050204">
    <property type="entry name" value="AraC_XylS_family_regulators"/>
</dbReference>
<evidence type="ECO:0000313" key="5">
    <source>
        <dbReference type="EMBL" id="KAA3440203.1"/>
    </source>
</evidence>
<reference evidence="5 6" key="1">
    <citation type="submission" date="2019-07" db="EMBL/GenBank/DDBJ databases">
        <title>Rufibacter sp. nov., isolated from lake sediment.</title>
        <authorList>
            <person name="Qu J.-H."/>
        </authorList>
    </citation>
    <scope>NUCLEOTIDE SEQUENCE [LARGE SCALE GENOMIC DNA]</scope>
    <source>
        <strain evidence="5 6">NBS58-1</strain>
    </source>
</reference>
<dbReference type="InterPro" id="IPR018062">
    <property type="entry name" value="HTH_AraC-typ_CS"/>
</dbReference>
<evidence type="ECO:0000259" key="4">
    <source>
        <dbReference type="PROSITE" id="PS01124"/>
    </source>
</evidence>
<organism evidence="5 6">
    <name type="scientific">Rufibacter hautae</name>
    <dbReference type="NCBI Taxonomy" id="2595005"/>
    <lineage>
        <taxon>Bacteria</taxon>
        <taxon>Pseudomonadati</taxon>
        <taxon>Bacteroidota</taxon>
        <taxon>Cytophagia</taxon>
        <taxon>Cytophagales</taxon>
        <taxon>Hymenobacteraceae</taxon>
        <taxon>Rufibacter</taxon>
    </lineage>
</organism>
<dbReference type="InterPro" id="IPR009057">
    <property type="entry name" value="Homeodomain-like_sf"/>
</dbReference>
<dbReference type="SMART" id="SM00342">
    <property type="entry name" value="HTH_ARAC"/>
    <property type="match status" value="1"/>
</dbReference>
<dbReference type="Pfam" id="PF20240">
    <property type="entry name" value="DUF6597"/>
    <property type="match status" value="1"/>
</dbReference>
<feature type="domain" description="HTH araC/xylS-type" evidence="4">
    <location>
        <begin position="178"/>
        <end position="262"/>
    </location>
</feature>